<name>A0A1Q2CFV9_9ACTN</name>
<dbReference type="GO" id="GO:0005886">
    <property type="term" value="C:plasma membrane"/>
    <property type="evidence" value="ECO:0007669"/>
    <property type="project" value="UniProtKB-SubCell"/>
</dbReference>
<dbReference type="STRING" id="1610493.RPIT_09545"/>
<sequence>MEAGRRVLIAGIMLSVFAIAFQTIGIATALPTIMGYFETPHLYPWAFTTFVSGMLVATIAAGRVADLKGPAGPMYAGFGLFVAGLVVGSLAPNVWVLLVARLIQGLGAGALNLTLSVTVAHGFDGRSRPKVMALISFCWLLPAFIGPPVAAALTRIDWRLVFALMLPLVFVSVAITRPGLRRVQADFEPDTDEVPRIAAWPTAAVAMAPSLILLAGQKLGWVSVASGVAGVALLVWGVPRILAPRTRGLGPGIPSVVLTRALQAGSFFAAETILLVTLQDLRGLTPFDVGLALTVGSVGWTLGSWLQSQGWVRLTRDAFITLGAIASSTGIAVIVVFAWVPSIHLFVGLLGWVISGLGMGLTMPSSAVAVMALSTQFEQGRHQSSMQVAESIGNAVITAVAGGLYTALLAAEPQKLSYTTALSATLVLSLAAVVLSRRIGRIANELHA</sequence>
<gene>
    <name evidence="5" type="ORF">RPIT_09545</name>
</gene>
<dbReference type="GO" id="GO:0022857">
    <property type="term" value="F:transmembrane transporter activity"/>
    <property type="evidence" value="ECO:0007669"/>
    <property type="project" value="InterPro"/>
</dbReference>
<evidence type="ECO:0000256" key="2">
    <source>
        <dbReference type="ARBA" id="ARBA00022692"/>
    </source>
</evidence>
<dbReference type="PANTHER" id="PTHR23501">
    <property type="entry name" value="MAJOR FACILITATOR SUPERFAMILY"/>
    <property type="match status" value="1"/>
</dbReference>
<dbReference type="PROSITE" id="PS50850">
    <property type="entry name" value="MFS"/>
    <property type="match status" value="1"/>
</dbReference>
<evidence type="ECO:0000313" key="6">
    <source>
        <dbReference type="Proteomes" id="UP000188324"/>
    </source>
</evidence>
<keyword evidence="6" id="KW-1185">Reference proteome</keyword>
<accession>A0A1Q2CFV9</accession>
<dbReference type="EMBL" id="CP019605">
    <property type="protein sequence ID" value="AQP44999.1"/>
    <property type="molecule type" value="Genomic_DNA"/>
</dbReference>
<dbReference type="Gene3D" id="1.20.1250.20">
    <property type="entry name" value="MFS general substrate transporter like domains"/>
    <property type="match status" value="2"/>
</dbReference>
<reference evidence="5 6" key="1">
    <citation type="journal article" date="2016" name="Int. J. Syst. Evol. Microbiol.">
        <title>Tessaracoccus flavus sp. nov., isolated from the drainage system of a lindane-producing factory.</title>
        <authorList>
            <person name="Kumari R."/>
            <person name="Singh P."/>
            <person name="Schumann P."/>
            <person name="Lal R."/>
        </authorList>
    </citation>
    <scope>NUCLEOTIDE SEQUENCE [LARGE SCALE GENOMIC DNA]</scope>
    <source>
        <strain evidence="5 6">RP1T</strain>
    </source>
</reference>
<dbReference type="SUPFAM" id="SSF103473">
    <property type="entry name" value="MFS general substrate transporter"/>
    <property type="match status" value="1"/>
</dbReference>
<keyword evidence="4" id="KW-0472">Membrane</keyword>
<dbReference type="InterPro" id="IPR011701">
    <property type="entry name" value="MFS"/>
</dbReference>
<proteinExistence type="predicted"/>
<dbReference type="KEGG" id="tfl:RPIT_09545"/>
<comment type="subcellular location">
    <subcellularLocation>
        <location evidence="1">Cell membrane</location>
        <topology evidence="1">Multi-pass membrane protein</topology>
    </subcellularLocation>
</comment>
<evidence type="ECO:0000256" key="4">
    <source>
        <dbReference type="ARBA" id="ARBA00023136"/>
    </source>
</evidence>
<protein>
    <submittedName>
        <fullName evidence="5">Uncharacterized protein</fullName>
    </submittedName>
</protein>
<dbReference type="AlphaFoldDB" id="A0A1Q2CFV9"/>
<keyword evidence="3" id="KW-1133">Transmembrane helix</keyword>
<keyword evidence="2" id="KW-0812">Transmembrane</keyword>
<evidence type="ECO:0000256" key="3">
    <source>
        <dbReference type="ARBA" id="ARBA00022989"/>
    </source>
</evidence>
<evidence type="ECO:0000256" key="1">
    <source>
        <dbReference type="ARBA" id="ARBA00004651"/>
    </source>
</evidence>
<dbReference type="Proteomes" id="UP000188324">
    <property type="component" value="Chromosome"/>
</dbReference>
<organism evidence="5 6">
    <name type="scientific">Tessaracoccus flavus</name>
    <dbReference type="NCBI Taxonomy" id="1610493"/>
    <lineage>
        <taxon>Bacteria</taxon>
        <taxon>Bacillati</taxon>
        <taxon>Actinomycetota</taxon>
        <taxon>Actinomycetes</taxon>
        <taxon>Propionibacteriales</taxon>
        <taxon>Propionibacteriaceae</taxon>
        <taxon>Tessaracoccus</taxon>
    </lineage>
</organism>
<dbReference type="RefSeq" id="WP_162274531.1">
    <property type="nucleotide sequence ID" value="NZ_CP019605.1"/>
</dbReference>
<dbReference type="Pfam" id="PF07690">
    <property type="entry name" value="MFS_1"/>
    <property type="match status" value="1"/>
</dbReference>
<evidence type="ECO:0000313" key="5">
    <source>
        <dbReference type="EMBL" id="AQP44999.1"/>
    </source>
</evidence>
<dbReference type="PANTHER" id="PTHR23501:SF154">
    <property type="entry name" value="MULTIDRUG-EFFLUX TRANSPORTER RV1634-RELATED"/>
    <property type="match status" value="1"/>
</dbReference>
<dbReference type="InterPro" id="IPR036259">
    <property type="entry name" value="MFS_trans_sf"/>
</dbReference>
<dbReference type="InterPro" id="IPR020846">
    <property type="entry name" value="MFS_dom"/>
</dbReference>